<gene>
    <name evidence="1" type="ORF">A2736_01580</name>
</gene>
<evidence type="ECO:0000313" key="1">
    <source>
        <dbReference type="EMBL" id="OGN00030.1"/>
    </source>
</evidence>
<organism evidence="1 2">
    <name type="scientific">Candidatus Yanofskybacteria bacterium RIFCSPHIGHO2_01_FULL_41_27</name>
    <dbReference type="NCBI Taxonomy" id="1802662"/>
    <lineage>
        <taxon>Bacteria</taxon>
        <taxon>Candidatus Yanofskyibacteriota</taxon>
    </lineage>
</organism>
<reference evidence="1 2" key="1">
    <citation type="journal article" date="2016" name="Nat. Commun.">
        <title>Thousands of microbial genomes shed light on interconnected biogeochemical processes in an aquifer system.</title>
        <authorList>
            <person name="Anantharaman K."/>
            <person name="Brown C.T."/>
            <person name="Hug L.A."/>
            <person name="Sharon I."/>
            <person name="Castelle C.J."/>
            <person name="Probst A.J."/>
            <person name="Thomas B.C."/>
            <person name="Singh A."/>
            <person name="Wilkins M.J."/>
            <person name="Karaoz U."/>
            <person name="Brodie E.L."/>
            <person name="Williams K.H."/>
            <person name="Hubbard S.S."/>
            <person name="Banfield J.F."/>
        </authorList>
    </citation>
    <scope>NUCLEOTIDE SEQUENCE [LARGE SCALE GENOMIC DNA]</scope>
</reference>
<protein>
    <submittedName>
        <fullName evidence="1">Uncharacterized protein</fullName>
    </submittedName>
</protein>
<dbReference type="EMBL" id="MGJC01000014">
    <property type="protein sequence ID" value="OGN00030.1"/>
    <property type="molecule type" value="Genomic_DNA"/>
</dbReference>
<sequence>MEKLSNKALGKVIFFSVFGLFALFAGIAKADQVYTFNEDLSSTINLDFSQTQAVLINGKAFIANNSYSSAVVSAIIANPTKNIINARIDANSVIYSGNTILYYVSNNNGARWQQMNPGYTYTLDATGNQLRWKAVLIRNNLWDQSAYLDSVLITYTTGITIQASQALVAINDPEGLTRSVLNSLGIGFSAGNSANNNYAGANQNNSGSTGSVLGATIYTAGKKSAGSGSATIVRAPGQTEIYEIMGGKKHLIPTMDIFYNYGFTDEMIQNISAKNLAKYPRVKLLMSAGNKNSTYYLTEGGMIRLVPRKDVFDSYGDRNEDIIEVSKKEFNFYPRNQFVFLERPLNRDVFQITDGMKRYLTPMAVQRMVLTDEQIAPINETELAFYKTGKPIIY</sequence>
<dbReference type="Proteomes" id="UP000177503">
    <property type="component" value="Unassembled WGS sequence"/>
</dbReference>
<name>A0A1F8EI59_9BACT</name>
<proteinExistence type="predicted"/>
<evidence type="ECO:0000313" key="2">
    <source>
        <dbReference type="Proteomes" id="UP000177503"/>
    </source>
</evidence>
<dbReference type="STRING" id="1802662.A2736_01580"/>
<comment type="caution">
    <text evidence="1">The sequence shown here is derived from an EMBL/GenBank/DDBJ whole genome shotgun (WGS) entry which is preliminary data.</text>
</comment>
<dbReference type="AlphaFoldDB" id="A0A1F8EI59"/>
<accession>A0A1F8EI59</accession>